<dbReference type="Proteomes" id="UP000325451">
    <property type="component" value="Chromosome"/>
</dbReference>
<name>A0A8S2BCL5_9PSED</name>
<keyword evidence="2" id="KW-1185">Reference proteome</keyword>
<organism evidence="1 2">
    <name type="scientific">Pseudomonas marincola</name>
    <dbReference type="NCBI Taxonomy" id="437900"/>
    <lineage>
        <taxon>Bacteria</taxon>
        <taxon>Pseudomonadati</taxon>
        <taxon>Pseudomonadota</taxon>
        <taxon>Gammaproteobacteria</taxon>
        <taxon>Pseudomonadales</taxon>
        <taxon>Pseudomonadaceae</taxon>
        <taxon>Pseudomonas</taxon>
    </lineage>
</organism>
<accession>A0A8S2BCL5</accession>
<gene>
    <name evidence="1" type="ORF">PMYSY11_2036</name>
</gene>
<proteinExistence type="predicted"/>
<dbReference type="AlphaFoldDB" id="A0A8S2BCL5"/>
<protein>
    <submittedName>
        <fullName evidence="1">Uncharacterized protein</fullName>
    </submittedName>
</protein>
<dbReference type="EMBL" id="LR215729">
    <property type="protein sequence ID" value="CAE6913666.1"/>
    <property type="molecule type" value="Genomic_DNA"/>
</dbReference>
<sequence length="48" mass="5234">MAATARLPRRSKVRDGLGLRAEFVQLVELAHSLQTSTQATISPTARID</sequence>
<evidence type="ECO:0000313" key="2">
    <source>
        <dbReference type="Proteomes" id="UP000325451"/>
    </source>
</evidence>
<reference evidence="1" key="1">
    <citation type="submission" date="2021-02" db="EMBL/GenBank/DDBJ databases">
        <authorList>
            <consortium name="Genoscope - CEA"/>
            <person name="William W."/>
        </authorList>
    </citation>
    <scope>NUCLEOTIDE SEQUENCE</scope>
    <source>
        <strain evidence="1">YSy11</strain>
    </source>
</reference>
<evidence type="ECO:0000313" key="1">
    <source>
        <dbReference type="EMBL" id="CAE6913666.1"/>
    </source>
</evidence>
<dbReference type="KEGG" id="pmao:PMYSY11_2036"/>